<dbReference type="Gene3D" id="3.40.50.620">
    <property type="entry name" value="HUPs"/>
    <property type="match status" value="1"/>
</dbReference>
<organism evidence="3 4">
    <name type="scientific">Candidatus Egerieicola faecale</name>
    <dbReference type="NCBI Taxonomy" id="2840774"/>
    <lineage>
        <taxon>Bacteria</taxon>
        <taxon>Bacillati</taxon>
        <taxon>Bacillota</taxon>
        <taxon>Clostridia</taxon>
        <taxon>Eubacteriales</taxon>
        <taxon>Oscillospiraceae</taxon>
        <taxon>Oscillospiraceae incertae sedis</taxon>
        <taxon>Candidatus Egerieicola</taxon>
    </lineage>
</organism>
<evidence type="ECO:0000256" key="2">
    <source>
        <dbReference type="HAMAP-Rule" id="MF_01539"/>
    </source>
</evidence>
<dbReference type="PANTHER" id="PTHR37825:SF1">
    <property type="entry name" value="TRNA(MET) CYTIDINE ACETATE LIGASE"/>
    <property type="match status" value="1"/>
</dbReference>
<dbReference type="EMBL" id="DVMX01000093">
    <property type="protein sequence ID" value="HIU41831.1"/>
    <property type="molecule type" value="Genomic_DNA"/>
</dbReference>
<comment type="function">
    <text evidence="2">Catalyzes the formation of N(4)-acetylcytidine (ac(4)C) at the wobble position of elongator tRNA(Met), using acetate and ATP as substrates. First activates an acetate ion to form acetyladenylate (Ac-AMP) and then transfers the acetyl group to tRNA to form ac(4)C34.</text>
</comment>
<comment type="catalytic activity">
    <reaction evidence="2">
        <text>cytidine(34) in elongator tRNA(Met) + acetate + ATP = N(4)-acetylcytidine(34) in elongator tRNA(Met) + AMP + diphosphate</text>
        <dbReference type="Rhea" id="RHEA:58144"/>
        <dbReference type="Rhea" id="RHEA-COMP:10693"/>
        <dbReference type="Rhea" id="RHEA-COMP:10694"/>
        <dbReference type="ChEBI" id="CHEBI:30089"/>
        <dbReference type="ChEBI" id="CHEBI:30616"/>
        <dbReference type="ChEBI" id="CHEBI:33019"/>
        <dbReference type="ChEBI" id="CHEBI:74900"/>
        <dbReference type="ChEBI" id="CHEBI:82748"/>
        <dbReference type="ChEBI" id="CHEBI:456215"/>
    </reaction>
</comment>
<keyword evidence="2" id="KW-0963">Cytoplasm</keyword>
<dbReference type="HAMAP" id="MF_01539">
    <property type="entry name" value="TmcAL"/>
    <property type="match status" value="1"/>
</dbReference>
<dbReference type="InterPro" id="IPR008513">
    <property type="entry name" value="tRNA(Met)_cyd_acetate_ligase"/>
</dbReference>
<evidence type="ECO:0000256" key="1">
    <source>
        <dbReference type="ARBA" id="ARBA00022694"/>
    </source>
</evidence>
<evidence type="ECO:0000313" key="4">
    <source>
        <dbReference type="Proteomes" id="UP000824082"/>
    </source>
</evidence>
<dbReference type="AlphaFoldDB" id="A0A9D1LKA5"/>
<dbReference type="GO" id="GO:0005737">
    <property type="term" value="C:cytoplasm"/>
    <property type="evidence" value="ECO:0007669"/>
    <property type="project" value="UniProtKB-SubCell"/>
</dbReference>
<dbReference type="GO" id="GO:0016879">
    <property type="term" value="F:ligase activity, forming carbon-nitrogen bonds"/>
    <property type="evidence" value="ECO:0007669"/>
    <property type="project" value="UniProtKB-UniRule"/>
</dbReference>
<dbReference type="Pfam" id="PF05636">
    <property type="entry name" value="HIGH_NTase1"/>
    <property type="match status" value="1"/>
</dbReference>
<name>A0A9D1LKA5_9FIRM</name>
<comment type="caution">
    <text evidence="3">The sequence shown here is derived from an EMBL/GenBank/DDBJ whole genome shotgun (WGS) entry which is preliminary data.</text>
</comment>
<comment type="caution">
    <text evidence="2">Lacks conserved residue(s) required for the propagation of feature annotation.</text>
</comment>
<feature type="binding site" evidence="2">
    <location>
        <begin position="7"/>
        <end position="20"/>
    </location>
    <ligand>
        <name>ATP</name>
        <dbReference type="ChEBI" id="CHEBI:30616"/>
    </ligand>
</feature>
<dbReference type="EC" id="6.3.4.-" evidence="2"/>
<keyword evidence="2" id="KW-0547">Nucleotide-binding</keyword>
<comment type="subcellular location">
    <subcellularLocation>
        <location evidence="2">Cytoplasm</location>
    </subcellularLocation>
</comment>
<dbReference type="GO" id="GO:0006400">
    <property type="term" value="P:tRNA modification"/>
    <property type="evidence" value="ECO:0007669"/>
    <property type="project" value="UniProtKB-UniRule"/>
</dbReference>
<feature type="binding site" evidence="2">
    <location>
        <position position="99"/>
    </location>
    <ligand>
        <name>ATP</name>
        <dbReference type="ChEBI" id="CHEBI:30616"/>
    </ligand>
</feature>
<comment type="similarity">
    <text evidence="2">Belongs to the TmcAL family.</text>
</comment>
<keyword evidence="2" id="KW-0436">Ligase</keyword>
<keyword evidence="2" id="KW-0067">ATP-binding</keyword>
<reference evidence="3" key="2">
    <citation type="journal article" date="2021" name="PeerJ">
        <title>Extensive microbial diversity within the chicken gut microbiome revealed by metagenomics and culture.</title>
        <authorList>
            <person name="Gilroy R."/>
            <person name="Ravi A."/>
            <person name="Getino M."/>
            <person name="Pursley I."/>
            <person name="Horton D.L."/>
            <person name="Alikhan N.F."/>
            <person name="Baker D."/>
            <person name="Gharbi K."/>
            <person name="Hall N."/>
            <person name="Watson M."/>
            <person name="Adriaenssens E.M."/>
            <person name="Foster-Nyarko E."/>
            <person name="Jarju S."/>
            <person name="Secka A."/>
            <person name="Antonio M."/>
            <person name="Oren A."/>
            <person name="Chaudhuri R.R."/>
            <person name="La Ragione R."/>
            <person name="Hildebrand F."/>
            <person name="Pallen M.J."/>
        </authorList>
    </citation>
    <scope>NUCLEOTIDE SEQUENCE</scope>
    <source>
        <strain evidence="3">4509</strain>
    </source>
</reference>
<keyword evidence="2" id="KW-0820">tRNA-binding</keyword>
<keyword evidence="1 2" id="KW-0819">tRNA processing</keyword>
<reference evidence="3" key="1">
    <citation type="submission" date="2020-10" db="EMBL/GenBank/DDBJ databases">
        <authorList>
            <person name="Gilroy R."/>
        </authorList>
    </citation>
    <scope>NUCLEOTIDE SEQUENCE</scope>
    <source>
        <strain evidence="3">4509</strain>
    </source>
</reference>
<protein>
    <recommendedName>
        <fullName evidence="2">tRNA(Met) cytidine acetate ligase</fullName>
        <ecNumber evidence="2">6.3.4.-</ecNumber>
    </recommendedName>
</protein>
<proteinExistence type="inferred from homology"/>
<dbReference type="InterPro" id="IPR014729">
    <property type="entry name" value="Rossmann-like_a/b/a_fold"/>
</dbReference>
<gene>
    <name evidence="2" type="primary">tmcAL</name>
    <name evidence="3" type="ORF">IAD19_04680</name>
</gene>
<keyword evidence="2" id="KW-0694">RNA-binding</keyword>
<evidence type="ECO:0000313" key="3">
    <source>
        <dbReference type="EMBL" id="HIU41831.1"/>
    </source>
</evidence>
<feature type="binding site" evidence="2">
    <location>
        <position position="158"/>
    </location>
    <ligand>
        <name>ATP</name>
        <dbReference type="ChEBI" id="CHEBI:30616"/>
    </ligand>
</feature>
<dbReference type="GO" id="GO:0000049">
    <property type="term" value="F:tRNA binding"/>
    <property type="evidence" value="ECO:0007669"/>
    <property type="project" value="UniProtKB-KW"/>
</dbReference>
<dbReference type="PANTHER" id="PTHR37825">
    <property type="entry name" value="TRNA(MET) CYTIDINE ACETATE LIGASE"/>
    <property type="match status" value="1"/>
</dbReference>
<dbReference type="SUPFAM" id="SSF52374">
    <property type="entry name" value="Nucleotidylyl transferase"/>
    <property type="match status" value="1"/>
</dbReference>
<accession>A0A9D1LKA5</accession>
<feature type="binding site" evidence="2">
    <location>
        <position position="183"/>
    </location>
    <ligand>
        <name>ATP</name>
        <dbReference type="ChEBI" id="CHEBI:30616"/>
    </ligand>
</feature>
<dbReference type="Proteomes" id="UP000824082">
    <property type="component" value="Unassembled WGS sequence"/>
</dbReference>
<dbReference type="GO" id="GO:0005524">
    <property type="term" value="F:ATP binding"/>
    <property type="evidence" value="ECO:0007669"/>
    <property type="project" value="UniProtKB-KW"/>
</dbReference>
<sequence>METAGIIAEYNPFHNGHRFLQQQAAQLASRTAAVLSGYFVQRGEPALYSPFLRAEAALKEGLDLAVSLPTAMSLAPGELFARAGVLALARLGVTRLVFGCESGDAATFHQAAQTVRAAENSPLFSRLLQQGMGYPKARSRAVGLLYGKEAEDFLSTPNNQLGVCYAAAVEEFAPQIQLCPIPRQGAGHHSFTPQGKYASATLLRETIRRGEFPDRYIPSSSQPLLRKAPLCPQDGLEQAVLYVLRTMPPEKLAAIAQVGEGLEHRILRAAKHAASLSQLLSLCACPRYTNARLRRIFYCALLGITKKEQTGRPEYLRLLGMNQKGRELLSAMPKAGIPVTASPAKFSHLIQVRRDALAADLWGLGCTPRQVAGEWWKHPLIRLN</sequence>